<dbReference type="AlphaFoldDB" id="A0AAN6MBE7"/>
<comment type="caution">
    <text evidence="1">The sequence shown here is derived from an EMBL/GenBank/DDBJ whole genome shotgun (WGS) entry which is preliminary data.</text>
</comment>
<evidence type="ECO:0000313" key="2">
    <source>
        <dbReference type="Proteomes" id="UP001303889"/>
    </source>
</evidence>
<proteinExistence type="predicted"/>
<evidence type="ECO:0000313" key="1">
    <source>
        <dbReference type="EMBL" id="KAK3896908.1"/>
    </source>
</evidence>
<protein>
    <submittedName>
        <fullName evidence="1">Uncharacterized protein</fullName>
    </submittedName>
</protein>
<reference evidence="1" key="1">
    <citation type="journal article" date="2023" name="Mol. Phylogenet. Evol.">
        <title>Genome-scale phylogeny and comparative genomics of the fungal order Sordariales.</title>
        <authorList>
            <person name="Hensen N."/>
            <person name="Bonometti L."/>
            <person name="Westerberg I."/>
            <person name="Brannstrom I.O."/>
            <person name="Guillou S."/>
            <person name="Cros-Aarteil S."/>
            <person name="Calhoun S."/>
            <person name="Haridas S."/>
            <person name="Kuo A."/>
            <person name="Mondo S."/>
            <person name="Pangilinan J."/>
            <person name="Riley R."/>
            <person name="LaButti K."/>
            <person name="Andreopoulos B."/>
            <person name="Lipzen A."/>
            <person name="Chen C."/>
            <person name="Yan M."/>
            <person name="Daum C."/>
            <person name="Ng V."/>
            <person name="Clum A."/>
            <person name="Steindorff A."/>
            <person name="Ohm R.A."/>
            <person name="Martin F."/>
            <person name="Silar P."/>
            <person name="Natvig D.O."/>
            <person name="Lalanne C."/>
            <person name="Gautier V."/>
            <person name="Ament-Velasquez S.L."/>
            <person name="Kruys A."/>
            <person name="Hutchinson M.I."/>
            <person name="Powell A.J."/>
            <person name="Barry K."/>
            <person name="Miller A.N."/>
            <person name="Grigoriev I.V."/>
            <person name="Debuchy R."/>
            <person name="Gladieux P."/>
            <person name="Hiltunen Thoren M."/>
            <person name="Johannesson H."/>
        </authorList>
    </citation>
    <scope>NUCLEOTIDE SEQUENCE</scope>
    <source>
        <strain evidence="1">CBS 103.79</strain>
    </source>
</reference>
<sequence length="433" mass="47966">MDHARCAALHNYLMSYAWTAEGRSPEDWDANSTFFTTNGLAAEAIRPRLDPLLAAFLDKAIVPPIDVDAPPLFLLGGEVDGGLFYHQSYHRAAVFMHMDDYGLALSVREHEELWHPLETILSNWISLVDIGKVTASPRDAPSLFDNEKIGPWVWQPYSETQVDSCIRAWDRLCEAIETRRAALQAQPVQRSPDNANNALEPHPLVHPSLLDAARIPDPSFARSFLTRARRPAFSCTAPGLFPPPTDPEAFLSTQPFTTNHREPNSIIPPVCLFPAGPGILSHPATNPCSTAGFYTPTSPSTPCILPCPIQAGLYSEAVDRTCFDTAEEGFRLLLPYPLSQGHGNPSTAPAGARTSDGAFIDRQRVDGLFQHGYKPFGGDYHRPQRLERVLEAWEGLVSRGVWGVGREGVKGSVERFTEAEGWRWREYVVKASW</sequence>
<dbReference type="Proteomes" id="UP001303889">
    <property type="component" value="Unassembled WGS sequence"/>
</dbReference>
<dbReference type="EMBL" id="MU856345">
    <property type="protein sequence ID" value="KAK3896908.1"/>
    <property type="molecule type" value="Genomic_DNA"/>
</dbReference>
<accession>A0AAN6MBE7</accession>
<keyword evidence="2" id="KW-1185">Reference proteome</keyword>
<reference evidence="1" key="2">
    <citation type="submission" date="2023-05" db="EMBL/GenBank/DDBJ databases">
        <authorList>
            <consortium name="Lawrence Berkeley National Laboratory"/>
            <person name="Steindorff A."/>
            <person name="Hensen N."/>
            <person name="Bonometti L."/>
            <person name="Westerberg I."/>
            <person name="Brannstrom I.O."/>
            <person name="Guillou S."/>
            <person name="Cros-Aarteil S."/>
            <person name="Calhoun S."/>
            <person name="Haridas S."/>
            <person name="Kuo A."/>
            <person name="Mondo S."/>
            <person name="Pangilinan J."/>
            <person name="Riley R."/>
            <person name="Labutti K."/>
            <person name="Andreopoulos B."/>
            <person name="Lipzen A."/>
            <person name="Chen C."/>
            <person name="Yanf M."/>
            <person name="Daum C."/>
            <person name="Ng V."/>
            <person name="Clum A."/>
            <person name="Ohm R."/>
            <person name="Martin F."/>
            <person name="Silar P."/>
            <person name="Natvig D."/>
            <person name="Lalanne C."/>
            <person name="Gautier V."/>
            <person name="Ament-Velasquez S.L."/>
            <person name="Kruys A."/>
            <person name="Hutchinson M.I."/>
            <person name="Powell A.J."/>
            <person name="Barry K."/>
            <person name="Miller A.N."/>
            <person name="Grigoriev I.V."/>
            <person name="Debuchy R."/>
            <person name="Gladieux P."/>
            <person name="Thoren M.H."/>
            <person name="Johannesson H."/>
        </authorList>
    </citation>
    <scope>NUCLEOTIDE SEQUENCE</scope>
    <source>
        <strain evidence="1">CBS 103.79</strain>
    </source>
</reference>
<name>A0AAN6MBE7_9PEZI</name>
<organism evidence="1 2">
    <name type="scientific">Staphylotrichum tortipilum</name>
    <dbReference type="NCBI Taxonomy" id="2831512"/>
    <lineage>
        <taxon>Eukaryota</taxon>
        <taxon>Fungi</taxon>
        <taxon>Dikarya</taxon>
        <taxon>Ascomycota</taxon>
        <taxon>Pezizomycotina</taxon>
        <taxon>Sordariomycetes</taxon>
        <taxon>Sordariomycetidae</taxon>
        <taxon>Sordariales</taxon>
        <taxon>Chaetomiaceae</taxon>
        <taxon>Staphylotrichum</taxon>
    </lineage>
</organism>
<gene>
    <name evidence="1" type="ORF">C8A05DRAFT_48257</name>
</gene>